<sequence>MQLDQEKRNKPLNSDRKIENPVCDVLYHEQDLSFFRRVGLRSWIIGKAEQSALPS</sequence>
<name>A0AA91GHX0_9ENTE</name>
<evidence type="ECO:0000313" key="2">
    <source>
        <dbReference type="Proteomes" id="UP000183039"/>
    </source>
</evidence>
<gene>
    <name evidence="1" type="ORF">RV15_GL003625</name>
</gene>
<comment type="caution">
    <text evidence="1">The sequence shown here is derived from an EMBL/GenBank/DDBJ whole genome shotgun (WGS) entry which is preliminary data.</text>
</comment>
<evidence type="ECO:0000313" key="1">
    <source>
        <dbReference type="EMBL" id="OJG91980.1"/>
    </source>
</evidence>
<dbReference type="AlphaFoldDB" id="A0AA91GHX0"/>
<organism evidence="1 2">
    <name type="scientific">Enterococcus silesiacus</name>
    <dbReference type="NCBI Taxonomy" id="332949"/>
    <lineage>
        <taxon>Bacteria</taxon>
        <taxon>Bacillati</taxon>
        <taxon>Bacillota</taxon>
        <taxon>Bacilli</taxon>
        <taxon>Lactobacillales</taxon>
        <taxon>Enterococcaceae</taxon>
        <taxon>Enterococcus</taxon>
    </lineage>
</organism>
<dbReference type="Proteomes" id="UP000183039">
    <property type="component" value="Unassembled WGS sequence"/>
</dbReference>
<protein>
    <submittedName>
        <fullName evidence="1">Uncharacterized protein</fullName>
    </submittedName>
</protein>
<reference evidence="1 2" key="1">
    <citation type="submission" date="2014-12" db="EMBL/GenBank/DDBJ databases">
        <title>Draft genome sequences of 29 type strains of Enterococci.</title>
        <authorList>
            <person name="Zhong Z."/>
            <person name="Sun Z."/>
            <person name="Liu W."/>
            <person name="Zhang W."/>
            <person name="Zhang H."/>
        </authorList>
    </citation>
    <scope>NUCLEOTIDE SEQUENCE [LARGE SCALE GENOMIC DNA]</scope>
    <source>
        <strain evidence="1 2">DSM 22801</strain>
    </source>
</reference>
<accession>A0AA91GHX0</accession>
<proteinExistence type="predicted"/>
<dbReference type="EMBL" id="JXLC01000009">
    <property type="protein sequence ID" value="OJG91980.1"/>
    <property type="molecule type" value="Genomic_DNA"/>
</dbReference>